<dbReference type="PANTHER" id="PTHR48101">
    <property type="entry name" value="METHYLMALONYL-COA MUTASE, MITOCHONDRIAL-RELATED"/>
    <property type="match status" value="1"/>
</dbReference>
<dbReference type="InterPro" id="IPR006099">
    <property type="entry name" value="MeMalonylCoA_mutase_a/b_cat"/>
</dbReference>
<evidence type="ECO:0000313" key="5">
    <source>
        <dbReference type="Proteomes" id="UP000463857"/>
    </source>
</evidence>
<accession>A0A7L4YRN8</accession>
<evidence type="ECO:0000256" key="2">
    <source>
        <dbReference type="ARBA" id="ARBA00023235"/>
    </source>
</evidence>
<dbReference type="Proteomes" id="UP000463857">
    <property type="component" value="Chromosome"/>
</dbReference>
<keyword evidence="5" id="KW-1185">Reference proteome</keyword>
<dbReference type="NCBIfam" id="TIGR00641">
    <property type="entry name" value="acid_CoA_mut_N"/>
    <property type="match status" value="1"/>
</dbReference>
<organism evidence="4 5">
    <name type="scientific">Epidermidibacterium keratini</name>
    <dbReference type="NCBI Taxonomy" id="1891644"/>
    <lineage>
        <taxon>Bacteria</taxon>
        <taxon>Bacillati</taxon>
        <taxon>Actinomycetota</taxon>
        <taxon>Actinomycetes</taxon>
        <taxon>Sporichthyales</taxon>
        <taxon>Sporichthyaceae</taxon>
        <taxon>Epidermidibacterium</taxon>
    </lineage>
</organism>
<name>A0A7L4YRN8_9ACTN</name>
<dbReference type="InterPro" id="IPR016176">
    <property type="entry name" value="Cbl-dep_enz_cat"/>
</dbReference>
<protein>
    <submittedName>
        <fullName evidence="4">Methylmalonyl-CoA mutase</fullName>
    </submittedName>
</protein>
<dbReference type="InterPro" id="IPR006098">
    <property type="entry name" value="MMCoA_mutase_a_cat"/>
</dbReference>
<dbReference type="InParanoid" id="A0A7L4YRN8"/>
<reference evidence="4 5" key="1">
    <citation type="journal article" date="2018" name="Int. J. Syst. Evol. Microbiol.">
        <title>Epidermidibacterium keratini gen. nov., sp. nov., a member of the family Sporichthyaceae, isolated from keratin epidermis.</title>
        <authorList>
            <person name="Lee D.G."/>
            <person name="Trujillo M.E."/>
            <person name="Kang S."/>
            <person name="Nam J.J."/>
            <person name="Kim Y.J."/>
        </authorList>
    </citation>
    <scope>NUCLEOTIDE SEQUENCE [LARGE SCALE GENOMIC DNA]</scope>
    <source>
        <strain evidence="4 5">EPI-7</strain>
    </source>
</reference>
<keyword evidence="2" id="KW-0413">Isomerase</keyword>
<dbReference type="AlphaFoldDB" id="A0A7L4YRN8"/>
<dbReference type="Pfam" id="PF01642">
    <property type="entry name" value="MM_CoA_mutase"/>
    <property type="match status" value="1"/>
</dbReference>
<sequence length="567" mass="62381">MGKSNPARERWAKRFEDAEAKGRIVDRDYTTLSGAELDPVYGPEDESSVPNFERIGYPGEFPFTRGLHATGYRGRPWTIRQFAGFGNAQQTNERYKMILKAGGGGLSVAFDMPTLMGRDSDDPLSLGEVGHCGVAIDSAGDMDVLFSDINLEDVTTSMTISGPAVPVFCMYIVAAERQGVDIGKLNGTLQTDIFKEYIAQKEWLFAPEPHLRLIGDLMEYTSEQIPAYKPLSVSGYHIREAGSTAAQELAYTLADGFAYVELGQSRGLDVDVFAPGLSFFFDAHIDFFEEIAKFRAARRIWARWLRDVYGAKTEKAQQLRFHTQTAGVSLTAQQPDNNIVRTAVEALSAVLGGTNSLHTNALDEVLALPSERAAAIALRTQQVIMEETGVLNVADPLGGSWYIEALTDKIEAEAEKIFAEIIRIGGGEDAKHEIGPVTSGLLRGIEEGYFMSEIADAAFIYQASLEKGDKRVVGVNVHTSDGEEEELEILRISHEVELEQRKVLSSRKDDRDMAKVQAALDAMIAAARGDQNMIPSMLDAVRAEATLGEICNTLRDEWGVYREPARF</sequence>
<evidence type="ECO:0000259" key="3">
    <source>
        <dbReference type="Pfam" id="PF01642"/>
    </source>
</evidence>
<gene>
    <name evidence="4" type="ORF">EK0264_16545</name>
</gene>
<comment type="subunit">
    <text evidence="1">Heterodimer of an alpha and a beta chain.</text>
</comment>
<dbReference type="EMBL" id="CP047156">
    <property type="protein sequence ID" value="QHC01732.1"/>
    <property type="molecule type" value="Genomic_DNA"/>
</dbReference>
<dbReference type="OrthoDB" id="9762378at2"/>
<dbReference type="GO" id="GO:0031419">
    <property type="term" value="F:cobalamin binding"/>
    <property type="evidence" value="ECO:0007669"/>
    <property type="project" value="UniProtKB-KW"/>
</dbReference>
<dbReference type="Gene3D" id="3.20.20.240">
    <property type="entry name" value="Methylmalonyl-CoA mutase"/>
    <property type="match status" value="1"/>
</dbReference>
<dbReference type="RefSeq" id="WP_159546867.1">
    <property type="nucleotide sequence ID" value="NZ_CP047156.1"/>
</dbReference>
<dbReference type="GO" id="GO:0004494">
    <property type="term" value="F:methylmalonyl-CoA mutase activity"/>
    <property type="evidence" value="ECO:0007669"/>
    <property type="project" value="UniProtKB-EC"/>
</dbReference>
<evidence type="ECO:0000256" key="1">
    <source>
        <dbReference type="ARBA" id="ARBA00011870"/>
    </source>
</evidence>
<dbReference type="PANTHER" id="PTHR48101:SF1">
    <property type="entry name" value="METHYLMALONYL-COA MUTASE, LARGE SUBUNIT"/>
    <property type="match status" value="1"/>
</dbReference>
<dbReference type="SUPFAM" id="SSF51703">
    <property type="entry name" value="Cobalamin (vitamin B12)-dependent enzymes"/>
    <property type="match status" value="1"/>
</dbReference>
<feature type="domain" description="Methylmalonyl-CoA mutase alpha/beta chain catalytic" evidence="3">
    <location>
        <begin position="31"/>
        <end position="559"/>
    </location>
</feature>
<dbReference type="KEGG" id="eke:EK0264_16545"/>
<proteinExistence type="predicted"/>
<evidence type="ECO:0000313" key="4">
    <source>
        <dbReference type="EMBL" id="QHC01732.1"/>
    </source>
</evidence>